<evidence type="ECO:0000256" key="6">
    <source>
        <dbReference type="ARBA" id="ARBA00022741"/>
    </source>
</evidence>
<evidence type="ECO:0000259" key="11">
    <source>
        <dbReference type="PROSITE" id="PS50893"/>
    </source>
</evidence>
<dbReference type="EMBL" id="OU015569">
    <property type="protein sequence ID" value="CAG5097448.1"/>
    <property type="molecule type" value="Genomic_DNA"/>
</dbReference>
<dbReference type="PROSITE" id="PS00211">
    <property type="entry name" value="ABC_TRANSPORTER_1"/>
    <property type="match status" value="1"/>
</dbReference>
<dbReference type="SMART" id="SM00382">
    <property type="entry name" value="AAA"/>
    <property type="match status" value="1"/>
</dbReference>
<evidence type="ECO:0000256" key="4">
    <source>
        <dbReference type="ARBA" id="ARBA00022448"/>
    </source>
</evidence>
<evidence type="ECO:0000259" key="12">
    <source>
        <dbReference type="PROSITE" id="PS50929"/>
    </source>
</evidence>
<sequence length="936" mass="107255">MWKKILRLISSLLTNRWLYISLIVAIFEQAIIYFTGLIPSKMITALTGKNQSDFQFWLLVGLVGFTLNSLIRSAKAYFANLTYIKLRSDLTTTGLESYFLKNNFYHLCESSIDNADQRLTMDIDKFARQTIDLINVVTILPFTIAWYMYKCVVVASWIGTLASVLFFIFGAVSHSLILPKVIFWAKKIEEHEGDYRWSHAKIRSNGEAICMYEGENTEKSLLASLGNVLFQTQRSHAVRGFFLEWSIQFFDLTGGLVPYMCLGPLVFGGKYSDLPADELSGIISMNSFQIIMLIYQFTQLLDQMKKISDIIACGERISDLLEFCKNSPELENKSFTTSRMSSNRDDQKDLKIEAGNILELSNLDVRFKSKPLISNITISLMNNENLMITGPNGSGKSSIFRSLKGLWRKNLNARIRLLDDSMFISQYPYVTDGCLLFQITYPQRDLTVDARKRAVNALKFVGLGSLQLQIDDDRNWSQCLSFGEQQKIALARVFFRKPRLVFLDESTSGIPEEEETEIYKELVKQDVTFVSIVHRSNLAKFHTNVIAISQPSGLQRNETLLPEYLESCSITQRHMVGKWHVGHGYSWMTPWRRGFQTFSGYLAGAEDHYTREWCMEGTDWCGVDYAEHNHGFTGPANSTWGEYSGDLYLRKMRQVVQSIDPTQDSFVYFAPQHVHYPLQALERHLLKYSWIVDENRRKYAAMVASLDEMIGDVVELYRNRGLLDKTIGFFVADNGGETRDGGNNWPYSGQKWTLLEGGVKTTGFMFGGLVPHGKYNGFFHVSDILPTILNAFKCPISKNIDGVAQWNAIKNSDAFPRSEILHNIDPTKVNDVSRDNRKWNSNWDVRVQAAIRKGPWKLITGDPGFTSDAVPEYPVPPPEWNQQIYQRNRILWSVSQITGQSADRFENHRDKLVRLFNIDEDPYESRDIRNVNQRFI</sequence>
<feature type="transmembrane region" description="Helical" evidence="10">
    <location>
        <begin position="12"/>
        <end position="34"/>
    </location>
</feature>
<proteinExistence type="inferred from homology"/>
<keyword evidence="4" id="KW-0813">Transport</keyword>
<dbReference type="PANTHER" id="PTHR11384:SF59">
    <property type="entry name" value="LYSOSOMAL COBALAMIN TRANSPORTER ABCD4"/>
    <property type="match status" value="1"/>
</dbReference>
<organism evidence="13 14">
    <name type="scientific">Oikopleura dioica</name>
    <name type="common">Tunicate</name>
    <dbReference type="NCBI Taxonomy" id="34765"/>
    <lineage>
        <taxon>Eukaryota</taxon>
        <taxon>Metazoa</taxon>
        <taxon>Chordata</taxon>
        <taxon>Tunicata</taxon>
        <taxon>Appendicularia</taxon>
        <taxon>Copelata</taxon>
        <taxon>Oikopleuridae</taxon>
        <taxon>Oikopleura</taxon>
    </lineage>
</organism>
<dbReference type="Gene3D" id="1.20.1560.10">
    <property type="entry name" value="ABC transporter type 1, transmembrane domain"/>
    <property type="match status" value="1"/>
</dbReference>
<dbReference type="PROSITE" id="PS50929">
    <property type="entry name" value="ABC_TM1F"/>
    <property type="match status" value="1"/>
</dbReference>
<dbReference type="Gene3D" id="3.40.720.10">
    <property type="entry name" value="Alkaline Phosphatase, subunit A"/>
    <property type="match status" value="1"/>
</dbReference>
<dbReference type="InterPro" id="IPR027417">
    <property type="entry name" value="P-loop_NTPase"/>
</dbReference>
<dbReference type="InterPro" id="IPR003593">
    <property type="entry name" value="AAA+_ATPase"/>
</dbReference>
<dbReference type="Pfam" id="PF06472">
    <property type="entry name" value="ABC_membrane_2"/>
    <property type="match status" value="1"/>
</dbReference>
<evidence type="ECO:0000256" key="3">
    <source>
        <dbReference type="ARBA" id="ARBA00008779"/>
    </source>
</evidence>
<dbReference type="InterPro" id="IPR017871">
    <property type="entry name" value="ABC_transporter-like_CS"/>
</dbReference>
<dbReference type="PANTHER" id="PTHR11384">
    <property type="entry name" value="ATP-BINDING CASSETTE, SUB-FAMILY D MEMBER"/>
    <property type="match status" value="1"/>
</dbReference>
<evidence type="ECO:0000256" key="2">
    <source>
        <dbReference type="ARBA" id="ARBA00008575"/>
    </source>
</evidence>
<dbReference type="InterPro" id="IPR050835">
    <property type="entry name" value="ABC_transporter_sub-D"/>
</dbReference>
<keyword evidence="9 10" id="KW-0472">Membrane</keyword>
<evidence type="ECO:0000256" key="5">
    <source>
        <dbReference type="ARBA" id="ARBA00022692"/>
    </source>
</evidence>
<reference evidence="13 14" key="1">
    <citation type="submission" date="2021-04" db="EMBL/GenBank/DDBJ databases">
        <authorList>
            <person name="Bliznina A."/>
        </authorList>
    </citation>
    <scope>NUCLEOTIDE SEQUENCE [LARGE SCALE GENOMIC DNA]</scope>
</reference>
<feature type="transmembrane region" description="Helical" evidence="10">
    <location>
        <begin position="155"/>
        <end position="178"/>
    </location>
</feature>
<evidence type="ECO:0000256" key="1">
    <source>
        <dbReference type="ARBA" id="ARBA00001913"/>
    </source>
</evidence>
<evidence type="ECO:0000313" key="14">
    <source>
        <dbReference type="Proteomes" id="UP001158576"/>
    </source>
</evidence>
<accession>A0ABN7SKS4</accession>
<dbReference type="Pfam" id="PF00884">
    <property type="entry name" value="Sulfatase"/>
    <property type="match status" value="1"/>
</dbReference>
<comment type="similarity">
    <text evidence="3">Belongs to the sulfatase family.</text>
</comment>
<protein>
    <submittedName>
        <fullName evidence="13">Oidioi.mRNA.OKI2018_I69.XSR.g15080.t1.cds</fullName>
    </submittedName>
</protein>
<dbReference type="InterPro" id="IPR000917">
    <property type="entry name" value="Sulfatase_N"/>
</dbReference>
<name>A0ABN7SKS4_OIKDI</name>
<dbReference type="PROSITE" id="PS50893">
    <property type="entry name" value="ABC_TRANSPORTER_2"/>
    <property type="match status" value="1"/>
</dbReference>
<dbReference type="InterPro" id="IPR017850">
    <property type="entry name" value="Alkaline_phosphatase_core_sf"/>
</dbReference>
<keyword evidence="14" id="KW-1185">Reference proteome</keyword>
<dbReference type="Pfam" id="PF00005">
    <property type="entry name" value="ABC_tran"/>
    <property type="match status" value="1"/>
</dbReference>
<feature type="domain" description="ABC transporter" evidence="11">
    <location>
        <begin position="358"/>
        <end position="576"/>
    </location>
</feature>
<keyword evidence="8 10" id="KW-1133">Transmembrane helix</keyword>
<dbReference type="InterPro" id="IPR036640">
    <property type="entry name" value="ABC1_TM_sf"/>
</dbReference>
<evidence type="ECO:0000256" key="9">
    <source>
        <dbReference type="ARBA" id="ARBA00023136"/>
    </source>
</evidence>
<keyword evidence="7" id="KW-0067">ATP-binding</keyword>
<evidence type="ECO:0000256" key="7">
    <source>
        <dbReference type="ARBA" id="ARBA00022840"/>
    </source>
</evidence>
<comment type="similarity">
    <text evidence="2">Belongs to the ABC transporter superfamily. ABCD family. Peroxisomal fatty acyl CoA transporter (TC 3.A.1.203) subfamily.</text>
</comment>
<dbReference type="InterPro" id="IPR003439">
    <property type="entry name" value="ABC_transporter-like_ATP-bd"/>
</dbReference>
<dbReference type="Gene3D" id="3.30.1120.10">
    <property type="match status" value="1"/>
</dbReference>
<feature type="domain" description="ABC transmembrane type-1" evidence="12">
    <location>
        <begin position="20"/>
        <end position="312"/>
    </location>
</feature>
<evidence type="ECO:0000256" key="10">
    <source>
        <dbReference type="SAM" id="Phobius"/>
    </source>
</evidence>
<comment type="cofactor">
    <cofactor evidence="1">
        <name>Ca(2+)</name>
        <dbReference type="ChEBI" id="CHEBI:29108"/>
    </cofactor>
</comment>
<evidence type="ECO:0000256" key="8">
    <source>
        <dbReference type="ARBA" id="ARBA00022989"/>
    </source>
</evidence>
<keyword evidence="6" id="KW-0547">Nucleotide-binding</keyword>
<dbReference type="SUPFAM" id="SSF52540">
    <property type="entry name" value="P-loop containing nucleoside triphosphate hydrolases"/>
    <property type="match status" value="1"/>
</dbReference>
<gene>
    <name evidence="13" type="ORF">OKIOD_LOCUS6638</name>
</gene>
<dbReference type="InterPro" id="IPR011527">
    <property type="entry name" value="ABC1_TM_dom"/>
</dbReference>
<dbReference type="SUPFAM" id="SSF53649">
    <property type="entry name" value="Alkaline phosphatase-like"/>
    <property type="match status" value="1"/>
</dbReference>
<feature type="transmembrane region" description="Helical" evidence="10">
    <location>
        <begin position="54"/>
        <end position="71"/>
    </location>
</feature>
<dbReference type="SUPFAM" id="SSF90123">
    <property type="entry name" value="ABC transporter transmembrane region"/>
    <property type="match status" value="1"/>
</dbReference>
<dbReference type="Proteomes" id="UP001158576">
    <property type="component" value="Chromosome XSR"/>
</dbReference>
<evidence type="ECO:0000313" key="13">
    <source>
        <dbReference type="EMBL" id="CAG5097448.1"/>
    </source>
</evidence>
<keyword evidence="5 10" id="KW-0812">Transmembrane</keyword>